<evidence type="ECO:0000313" key="3">
    <source>
        <dbReference type="EnsemblMetazoa" id="ASIC021969-PA"/>
    </source>
</evidence>
<dbReference type="EMBL" id="KE525420">
    <property type="protein sequence ID" value="KFB53463.1"/>
    <property type="molecule type" value="Genomic_DNA"/>
</dbReference>
<keyword evidence="1" id="KW-1133">Transmembrane helix</keyword>
<dbReference type="AlphaFoldDB" id="A0A084WTB9"/>
<keyword evidence="1" id="KW-0812">Transmembrane</keyword>
<dbReference type="EMBL" id="ATLV01026883">
    <property type="status" value="NOT_ANNOTATED_CDS"/>
    <property type="molecule type" value="Genomic_DNA"/>
</dbReference>
<organism evidence="2">
    <name type="scientific">Anopheles sinensis</name>
    <name type="common">Mosquito</name>
    <dbReference type="NCBI Taxonomy" id="74873"/>
    <lineage>
        <taxon>Eukaryota</taxon>
        <taxon>Metazoa</taxon>
        <taxon>Ecdysozoa</taxon>
        <taxon>Arthropoda</taxon>
        <taxon>Hexapoda</taxon>
        <taxon>Insecta</taxon>
        <taxon>Pterygota</taxon>
        <taxon>Neoptera</taxon>
        <taxon>Endopterygota</taxon>
        <taxon>Diptera</taxon>
        <taxon>Nematocera</taxon>
        <taxon>Culicoidea</taxon>
        <taxon>Culicidae</taxon>
        <taxon>Anophelinae</taxon>
        <taxon>Anopheles</taxon>
    </lineage>
</organism>
<reference evidence="3" key="2">
    <citation type="submission" date="2020-05" db="UniProtKB">
        <authorList>
            <consortium name="EnsemblMetazoa"/>
        </authorList>
    </citation>
    <scope>IDENTIFICATION</scope>
</reference>
<keyword evidence="4" id="KW-1185">Reference proteome</keyword>
<name>A0A084WTB9_ANOSI</name>
<sequence length="135" mass="14593">MVQNSSGAKACWCQPKPTATAETKPLEMESSEFDAFRNVHSGPTHSLRSYRIGGAMFSFNLKLFTAFPGKNRTYKKGPEGAADSAGPGGYRGNPFTMAAFFIILSGGFGQSSGVGKRTSSRRFKRSVPFSDCFID</sequence>
<reference evidence="2 4" key="1">
    <citation type="journal article" date="2014" name="BMC Genomics">
        <title>Genome sequence of Anopheles sinensis provides insight into genetics basis of mosquito competence for malaria parasites.</title>
        <authorList>
            <person name="Zhou D."/>
            <person name="Zhang D."/>
            <person name="Ding G."/>
            <person name="Shi L."/>
            <person name="Hou Q."/>
            <person name="Ye Y."/>
            <person name="Xu Y."/>
            <person name="Zhou H."/>
            <person name="Xiong C."/>
            <person name="Li S."/>
            <person name="Yu J."/>
            <person name="Hong S."/>
            <person name="Yu X."/>
            <person name="Zou P."/>
            <person name="Chen C."/>
            <person name="Chang X."/>
            <person name="Wang W."/>
            <person name="Lv Y."/>
            <person name="Sun Y."/>
            <person name="Ma L."/>
            <person name="Shen B."/>
            <person name="Zhu C."/>
        </authorList>
    </citation>
    <scope>NUCLEOTIDE SEQUENCE [LARGE SCALE GENOMIC DNA]</scope>
</reference>
<protein>
    <submittedName>
        <fullName evidence="2 3">Uncharacterized protein</fullName>
    </submittedName>
</protein>
<evidence type="ECO:0000313" key="2">
    <source>
        <dbReference type="EMBL" id="KFB53463.1"/>
    </source>
</evidence>
<keyword evidence="1" id="KW-0472">Membrane</keyword>
<feature type="transmembrane region" description="Helical" evidence="1">
    <location>
        <begin position="95"/>
        <end position="115"/>
    </location>
</feature>
<dbReference type="Proteomes" id="UP000030765">
    <property type="component" value="Unassembled WGS sequence"/>
</dbReference>
<evidence type="ECO:0000313" key="4">
    <source>
        <dbReference type="Proteomes" id="UP000030765"/>
    </source>
</evidence>
<proteinExistence type="predicted"/>
<evidence type="ECO:0000256" key="1">
    <source>
        <dbReference type="SAM" id="Phobius"/>
    </source>
</evidence>
<dbReference type="EnsemblMetazoa" id="ASIC021969-RA">
    <property type="protein sequence ID" value="ASIC021969-PA"/>
    <property type="gene ID" value="ASIC021969"/>
</dbReference>
<accession>A0A084WTB9</accession>
<dbReference type="VEuPathDB" id="VectorBase:ASIC021969"/>
<gene>
    <name evidence="2" type="ORF">ZHAS_00021969</name>
</gene>